<organism evidence="6 7">
    <name type="scientific">Candidatus Tagabacteria bacterium RIFCSPLOWO2_01_FULL_39_11</name>
    <dbReference type="NCBI Taxonomy" id="1802295"/>
    <lineage>
        <taxon>Bacteria</taxon>
        <taxon>Candidatus Tagaibacteriota</taxon>
    </lineage>
</organism>
<evidence type="ECO:0000256" key="2">
    <source>
        <dbReference type="ARBA" id="ARBA00022723"/>
    </source>
</evidence>
<feature type="domain" description="Radical SAM core" evidence="5">
    <location>
        <begin position="16"/>
        <end position="227"/>
    </location>
</feature>
<evidence type="ECO:0000256" key="4">
    <source>
        <dbReference type="ARBA" id="ARBA00023014"/>
    </source>
</evidence>
<dbReference type="Gene3D" id="3.20.20.70">
    <property type="entry name" value="Aldolase class I"/>
    <property type="match status" value="1"/>
</dbReference>
<name>A0A1G2LP52_9BACT</name>
<accession>A0A1G2LP52</accession>
<dbReference type="PANTHER" id="PTHR11228">
    <property type="entry name" value="RADICAL SAM DOMAIN PROTEIN"/>
    <property type="match status" value="1"/>
</dbReference>
<dbReference type="InterPro" id="IPR050377">
    <property type="entry name" value="Radical_SAM_PqqE_MftC-like"/>
</dbReference>
<keyword evidence="3" id="KW-0408">Iron</keyword>
<dbReference type="SUPFAM" id="SSF102114">
    <property type="entry name" value="Radical SAM enzymes"/>
    <property type="match status" value="1"/>
</dbReference>
<dbReference type="PANTHER" id="PTHR11228:SF7">
    <property type="entry name" value="PQQA PEPTIDE CYCLASE"/>
    <property type="match status" value="1"/>
</dbReference>
<dbReference type="PROSITE" id="PS51918">
    <property type="entry name" value="RADICAL_SAM"/>
    <property type="match status" value="1"/>
</dbReference>
<evidence type="ECO:0000313" key="6">
    <source>
        <dbReference type="EMBL" id="OHA13386.1"/>
    </source>
</evidence>
<dbReference type="SFLD" id="SFLDS00029">
    <property type="entry name" value="Radical_SAM"/>
    <property type="match status" value="1"/>
</dbReference>
<dbReference type="Proteomes" id="UP000178302">
    <property type="component" value="Unassembled WGS sequence"/>
</dbReference>
<evidence type="ECO:0000313" key="7">
    <source>
        <dbReference type="Proteomes" id="UP000178302"/>
    </source>
</evidence>
<dbReference type="GO" id="GO:0051536">
    <property type="term" value="F:iron-sulfur cluster binding"/>
    <property type="evidence" value="ECO:0007669"/>
    <property type="project" value="UniProtKB-KW"/>
</dbReference>
<dbReference type="InterPro" id="IPR058240">
    <property type="entry name" value="rSAM_sf"/>
</dbReference>
<dbReference type="SFLD" id="SFLDG01067">
    <property type="entry name" value="SPASM/twitch_domain_containing"/>
    <property type="match status" value="1"/>
</dbReference>
<dbReference type="InterPro" id="IPR007197">
    <property type="entry name" value="rSAM"/>
</dbReference>
<proteinExistence type="predicted"/>
<keyword evidence="4" id="KW-0411">Iron-sulfur</keyword>
<dbReference type="GO" id="GO:0046872">
    <property type="term" value="F:metal ion binding"/>
    <property type="evidence" value="ECO:0007669"/>
    <property type="project" value="UniProtKB-KW"/>
</dbReference>
<evidence type="ECO:0000256" key="3">
    <source>
        <dbReference type="ARBA" id="ARBA00023004"/>
    </source>
</evidence>
<dbReference type="AlphaFoldDB" id="A0A1G2LP52"/>
<dbReference type="GO" id="GO:0003824">
    <property type="term" value="F:catalytic activity"/>
    <property type="evidence" value="ECO:0007669"/>
    <property type="project" value="InterPro"/>
</dbReference>
<dbReference type="CDD" id="cd01335">
    <property type="entry name" value="Radical_SAM"/>
    <property type="match status" value="1"/>
</dbReference>
<dbReference type="Pfam" id="PF04055">
    <property type="entry name" value="Radical_SAM"/>
    <property type="match status" value="1"/>
</dbReference>
<evidence type="ECO:0000259" key="5">
    <source>
        <dbReference type="PROSITE" id="PS51918"/>
    </source>
</evidence>
<gene>
    <name evidence="6" type="ORF">A2909_01805</name>
</gene>
<reference evidence="6 7" key="1">
    <citation type="journal article" date="2016" name="Nat. Commun.">
        <title>Thousands of microbial genomes shed light on interconnected biogeochemical processes in an aquifer system.</title>
        <authorList>
            <person name="Anantharaman K."/>
            <person name="Brown C.T."/>
            <person name="Hug L.A."/>
            <person name="Sharon I."/>
            <person name="Castelle C.J."/>
            <person name="Probst A.J."/>
            <person name="Thomas B.C."/>
            <person name="Singh A."/>
            <person name="Wilkins M.J."/>
            <person name="Karaoz U."/>
            <person name="Brodie E.L."/>
            <person name="Williams K.H."/>
            <person name="Hubbard S.S."/>
            <person name="Banfield J.F."/>
        </authorList>
    </citation>
    <scope>NUCLEOTIDE SEQUENCE [LARGE SCALE GENOMIC DNA]</scope>
</reference>
<evidence type="ECO:0000256" key="1">
    <source>
        <dbReference type="ARBA" id="ARBA00022691"/>
    </source>
</evidence>
<comment type="caution">
    <text evidence="6">The sequence shown here is derived from an EMBL/GenBank/DDBJ whole genome shotgun (WGS) entry which is preliminary data.</text>
</comment>
<keyword evidence="1" id="KW-0949">S-adenosyl-L-methionine</keyword>
<protein>
    <recommendedName>
        <fullName evidence="5">Radical SAM core domain-containing protein</fullName>
    </recommendedName>
</protein>
<sequence length="337" mass="38918">MLPHTGFYSKKQNNHMKEKRNLYLHLTDKCNLFCLHCYCGDRIVKKRQMTWDFLKNAVRIFADEFDIITLTGGEAVLSPIFYQVIELLNEKGLCARLDTNGQDLDKFFKKITPKMVSELRFSVDGSCPGINDVIRRKTGSFEKCIANIKKAVKLGFFVEMTATVTKQNYKDMAKIIDLAKQLKVSVMNFHLATVNGNSRYNDVELNPKLWLDVVEKQIKPQKDIVIKYPPRFSVKKLPSDYCGCVGYKNNRLSVFADGQAFNCALYFDTNRNSREINENRIVFTESPNETDDFRGINQKHRGACQRFYEITTFSKKGLGKDKIIPLCIYYKKTLNGR</sequence>
<keyword evidence="2" id="KW-0479">Metal-binding</keyword>
<dbReference type="EMBL" id="MHQZ01000036">
    <property type="protein sequence ID" value="OHA13386.1"/>
    <property type="molecule type" value="Genomic_DNA"/>
</dbReference>
<dbReference type="InterPro" id="IPR013785">
    <property type="entry name" value="Aldolase_TIM"/>
</dbReference>